<dbReference type="InterPro" id="IPR005119">
    <property type="entry name" value="LysR_subst-bd"/>
</dbReference>
<dbReference type="Pfam" id="PF00126">
    <property type="entry name" value="HTH_1"/>
    <property type="match status" value="1"/>
</dbReference>
<dbReference type="InterPro" id="IPR036388">
    <property type="entry name" value="WH-like_DNA-bd_sf"/>
</dbReference>
<keyword evidence="3 6" id="KW-0238">DNA-binding</keyword>
<dbReference type="PRINTS" id="PR00039">
    <property type="entry name" value="HTHLYSR"/>
</dbReference>
<dbReference type="SUPFAM" id="SSF53850">
    <property type="entry name" value="Periplasmic binding protein-like II"/>
    <property type="match status" value="1"/>
</dbReference>
<dbReference type="AlphaFoldDB" id="A0A1H6XHT7"/>
<dbReference type="PANTHER" id="PTHR30126:SF78">
    <property type="entry name" value="HTH LYSR-TYPE DOMAIN-CONTAINING PROTEIN"/>
    <property type="match status" value="1"/>
</dbReference>
<evidence type="ECO:0000256" key="2">
    <source>
        <dbReference type="ARBA" id="ARBA00023015"/>
    </source>
</evidence>
<evidence type="ECO:0000256" key="4">
    <source>
        <dbReference type="ARBA" id="ARBA00023163"/>
    </source>
</evidence>
<evidence type="ECO:0000313" key="6">
    <source>
        <dbReference type="EMBL" id="SEJ28681.1"/>
    </source>
</evidence>
<dbReference type="SUPFAM" id="SSF46785">
    <property type="entry name" value="Winged helix' DNA-binding domain"/>
    <property type="match status" value="1"/>
</dbReference>
<proteinExistence type="inferred from homology"/>
<protein>
    <submittedName>
        <fullName evidence="6">DNA-binding transcriptional regulator, LysR family</fullName>
    </submittedName>
</protein>
<keyword evidence="2" id="KW-0805">Transcription regulation</keyword>
<dbReference type="InterPro" id="IPR000847">
    <property type="entry name" value="LysR_HTH_N"/>
</dbReference>
<organism evidence="6 7">
    <name type="scientific">Propionispira arboris</name>
    <dbReference type="NCBI Taxonomy" id="84035"/>
    <lineage>
        <taxon>Bacteria</taxon>
        <taxon>Bacillati</taxon>
        <taxon>Bacillota</taxon>
        <taxon>Negativicutes</taxon>
        <taxon>Selenomonadales</taxon>
        <taxon>Selenomonadaceae</taxon>
        <taxon>Propionispira</taxon>
    </lineage>
</organism>
<keyword evidence="4" id="KW-0804">Transcription</keyword>
<dbReference type="GO" id="GO:0003700">
    <property type="term" value="F:DNA-binding transcription factor activity"/>
    <property type="evidence" value="ECO:0007669"/>
    <property type="project" value="InterPro"/>
</dbReference>
<keyword evidence="7" id="KW-1185">Reference proteome</keyword>
<evidence type="ECO:0000256" key="1">
    <source>
        <dbReference type="ARBA" id="ARBA00009437"/>
    </source>
</evidence>
<dbReference type="PANTHER" id="PTHR30126">
    <property type="entry name" value="HTH-TYPE TRANSCRIPTIONAL REGULATOR"/>
    <property type="match status" value="1"/>
</dbReference>
<feature type="domain" description="HTH lysR-type" evidence="5">
    <location>
        <begin position="1"/>
        <end position="58"/>
    </location>
</feature>
<dbReference type="InterPro" id="IPR036390">
    <property type="entry name" value="WH_DNA-bd_sf"/>
</dbReference>
<accession>A0A1H6XHT7</accession>
<dbReference type="Proteomes" id="UP000199662">
    <property type="component" value="Unassembled WGS sequence"/>
</dbReference>
<name>A0A1H6XHT7_9FIRM</name>
<sequence length="291" mass="33216">MDERDFKLLTTLNKTRNITQAADILYISQSSLSKRIRVIERELGVSLMLRSRQGIHFTAVGEAVLKHTSEAAKQLALMRKSIDANRNYICGTLNAGVSINYALFCLPDFLVSYRGKYPHVNTCITTDQSRNLYLQLQNGIIDVAILRGEYNDWKGEKILLSREKICAICNQQNENTSLTEIPYIGRKTDADFERELAQWMHENNIRPEEHGIYVDNIITCVEMVRRGLGWAIVPEICLKNFSGCVHQLFFANGEPLIRSTYIMYSSQILALPQVKAFIDLIKNSQEGFPYV</sequence>
<evidence type="ECO:0000313" key="7">
    <source>
        <dbReference type="Proteomes" id="UP000199662"/>
    </source>
</evidence>
<evidence type="ECO:0000259" key="5">
    <source>
        <dbReference type="PROSITE" id="PS50931"/>
    </source>
</evidence>
<gene>
    <name evidence="6" type="ORF">SAMN05660742_105135</name>
</gene>
<dbReference type="Pfam" id="PF03466">
    <property type="entry name" value="LysR_substrate"/>
    <property type="match status" value="1"/>
</dbReference>
<dbReference type="GO" id="GO:0000976">
    <property type="term" value="F:transcription cis-regulatory region binding"/>
    <property type="evidence" value="ECO:0007669"/>
    <property type="project" value="TreeGrafter"/>
</dbReference>
<dbReference type="Gene3D" id="1.10.10.10">
    <property type="entry name" value="Winged helix-like DNA-binding domain superfamily/Winged helix DNA-binding domain"/>
    <property type="match status" value="1"/>
</dbReference>
<dbReference type="PROSITE" id="PS50931">
    <property type="entry name" value="HTH_LYSR"/>
    <property type="match status" value="1"/>
</dbReference>
<dbReference type="EMBL" id="FNZK01000005">
    <property type="protein sequence ID" value="SEJ28681.1"/>
    <property type="molecule type" value="Genomic_DNA"/>
</dbReference>
<dbReference type="Gene3D" id="3.40.190.290">
    <property type="match status" value="1"/>
</dbReference>
<dbReference type="STRING" id="84035.SAMN05660742_105135"/>
<reference evidence="6 7" key="1">
    <citation type="submission" date="2016-10" db="EMBL/GenBank/DDBJ databases">
        <authorList>
            <person name="de Groot N.N."/>
        </authorList>
    </citation>
    <scope>NUCLEOTIDE SEQUENCE [LARGE SCALE GENOMIC DNA]</scope>
    <source>
        <strain evidence="6 7">DSM 2179</strain>
    </source>
</reference>
<comment type="similarity">
    <text evidence="1">Belongs to the LysR transcriptional regulatory family.</text>
</comment>
<dbReference type="CDD" id="cd05466">
    <property type="entry name" value="PBP2_LTTR_substrate"/>
    <property type="match status" value="1"/>
</dbReference>
<evidence type="ECO:0000256" key="3">
    <source>
        <dbReference type="ARBA" id="ARBA00023125"/>
    </source>
</evidence>
<dbReference type="RefSeq" id="WP_091830327.1">
    <property type="nucleotide sequence ID" value="NZ_FNZK01000005.1"/>
</dbReference>